<dbReference type="STRING" id="69222.BG55_09005"/>
<reference evidence="1 2" key="1">
    <citation type="submission" date="2014-02" db="EMBL/GenBank/DDBJ databases">
        <title>Draft genome of Erwinia mallotivora strain BT-MARDI, a papaya dieback pathogen.</title>
        <authorList>
            <person name="Redzuan R."/>
            <person name="Abu Bakar N."/>
            <person name="Badrun R."/>
            <person name="Mohd Raih M.F."/>
            <person name="Rozano L."/>
            <person name="Mat Amin N."/>
        </authorList>
    </citation>
    <scope>NUCLEOTIDE SEQUENCE [LARGE SCALE GENOMIC DNA]</scope>
    <source>
        <strain evidence="1 2">BT-MARDI</strain>
    </source>
</reference>
<organism evidence="1 2">
    <name type="scientific">Erwinia mallotivora</name>
    <dbReference type="NCBI Taxonomy" id="69222"/>
    <lineage>
        <taxon>Bacteria</taxon>
        <taxon>Pseudomonadati</taxon>
        <taxon>Pseudomonadota</taxon>
        <taxon>Gammaproteobacteria</taxon>
        <taxon>Enterobacterales</taxon>
        <taxon>Erwiniaceae</taxon>
        <taxon>Erwinia</taxon>
    </lineage>
</organism>
<protein>
    <submittedName>
        <fullName evidence="1">Uncharacterized protein</fullName>
    </submittedName>
</protein>
<dbReference type="Proteomes" id="UP000019918">
    <property type="component" value="Unassembled WGS sequence"/>
</dbReference>
<keyword evidence="2" id="KW-1185">Reference proteome</keyword>
<comment type="caution">
    <text evidence="1">The sequence shown here is derived from an EMBL/GenBank/DDBJ whole genome shotgun (WGS) entry which is preliminary data.</text>
</comment>
<accession>A0A014M1S0</accession>
<sequence>MEFASGADYPEQNKREYVFYIPEWLKNMPPVSNSCYFHYASVSDPNPALNYQVRLFGTTDSHLPGRWLEKNGCKKPGAVKATTIPCPSRVSAYIPPAPGHQGESSLSVPLWSATGRYCPSFSFASSLLISRLKPTMPASCRCQNASGISCG</sequence>
<gene>
    <name evidence="1" type="ORF">BG55_09005</name>
</gene>
<name>A0A014M1S0_9GAMM</name>
<dbReference type="AlphaFoldDB" id="A0A014M1S0"/>
<dbReference type="EMBL" id="JFHN01000044">
    <property type="protein sequence ID" value="EXU75756.1"/>
    <property type="molecule type" value="Genomic_DNA"/>
</dbReference>
<proteinExistence type="predicted"/>
<evidence type="ECO:0000313" key="1">
    <source>
        <dbReference type="EMBL" id="EXU75756.1"/>
    </source>
</evidence>
<evidence type="ECO:0000313" key="2">
    <source>
        <dbReference type="Proteomes" id="UP000019918"/>
    </source>
</evidence>